<protein>
    <recommendedName>
        <fullName evidence="4">Jhy protein homolog</fullName>
    </recommendedName>
</protein>
<feature type="region of interest" description="Disordered" evidence="1">
    <location>
        <begin position="1"/>
        <end position="38"/>
    </location>
</feature>
<feature type="compositionally biased region" description="Acidic residues" evidence="1">
    <location>
        <begin position="82"/>
        <end position="93"/>
    </location>
</feature>
<feature type="compositionally biased region" description="Basic and acidic residues" evidence="1">
    <location>
        <begin position="483"/>
        <end position="497"/>
    </location>
</feature>
<dbReference type="PANTHER" id="PTHR14726">
    <property type="entry name" value="JHY PROTEIN HOMOLOG"/>
    <property type="match status" value="1"/>
</dbReference>
<feature type="region of interest" description="Disordered" evidence="1">
    <location>
        <begin position="335"/>
        <end position="381"/>
    </location>
</feature>
<feature type="compositionally biased region" description="Low complexity" evidence="1">
    <location>
        <begin position="813"/>
        <end position="823"/>
    </location>
</feature>
<sequence length="876" mass="98372">MECKNKPGYGETDIWLKDERGKPFSPKPGVDLSLWDSTESETESLFHERAYQLELQRRIGESADQISSNTQKDERGNSYLREDDDDEEDEQDEEGLHVYDSLEVSAGRHNNKNARLNPIKFQLQHKVNVVSRPNNCDNTYDDTYDDTYAELRYDPDWRTNLKEAGAFERISQLALNEAIDSSDVQSEEKVVDSGEENSRRGGYTYINARSSSTIDSVTPEVSILQSKHPLITYHLHPQQDEATREVSPAPSLPHHLYQNQVAGERVPESTCRSPGLMPLERTIERKSYQRVKASRGVRNQTNVPGGENRTSSPDLEESYREVQQRYDGEIHVKEDQAQYGQSSGTVTEKPSQNPTSSVKSKGSLHLSHRKPDKPRDDIIERNRVTLGINTAKQGSYLRAHVQQKEVTSHSSNQPSDSTEENSIIGSQDIKGSQADNSDPELRWLQKTTELKVAQISKEKKVQQRENLNPPSENTPPAQGGKVRPRDCDLSPTSDRHRPAASSQAQLPPQHSPHLQARCDTEPRSIPLDTWSYQPQYQHVPLSQPPTIQLNIDRSTSSEPLSILHHTHQKAVLTTAPGPPWDPHVVDGNRTNSNAPLGNAAHFSANSHPSPYPVLQDSLVPRAAGSPPSPGQGFHHQTSQHPWKQGNHVVLEVDHDDSHRSTSTAQIQPYSGPYKVLPPIGQTTTTTGDPNLGRQGAAKGLTSMQRSSSDGYLTQIRTEKQWKERVTYKAYTLKDYKQLMLDVKLGGLGPDYATTEITAEKIRRQKLYSNVIREQNKKISRIPFLPAARIPVGSDNRDNIPRMKALEYARSILKPKVSPQPQQPKSREPERPLGGVRDTNHLLEGSNPSQLATLEALRKRHEQEKETVARFKVVHAI</sequence>
<feature type="compositionally biased region" description="Polar residues" evidence="1">
    <location>
        <begin position="408"/>
        <end position="436"/>
    </location>
</feature>
<keyword evidence="3" id="KW-1185">Reference proteome</keyword>
<comment type="caution">
    <text evidence="2">The sequence shown here is derived from an EMBL/GenBank/DDBJ whole genome shotgun (WGS) entry which is preliminary data.</text>
</comment>
<feature type="region of interest" description="Disordered" evidence="1">
    <location>
        <begin position="401"/>
        <end position="437"/>
    </location>
</feature>
<feature type="region of interest" description="Disordered" evidence="1">
    <location>
        <begin position="61"/>
        <end position="98"/>
    </location>
</feature>
<name>A0ABD0XL78_UMBPY</name>
<dbReference type="AlphaFoldDB" id="A0ABD0XL78"/>
<feature type="region of interest" description="Disordered" evidence="1">
    <location>
        <begin position="260"/>
        <end position="320"/>
    </location>
</feature>
<dbReference type="Pfam" id="PF15261">
    <property type="entry name" value="JHY"/>
    <property type="match status" value="1"/>
</dbReference>
<feature type="region of interest" description="Disordered" evidence="1">
    <location>
        <begin position="617"/>
        <end position="641"/>
    </location>
</feature>
<feature type="region of interest" description="Disordered" evidence="1">
    <location>
        <begin position="813"/>
        <end position="847"/>
    </location>
</feature>
<evidence type="ECO:0000313" key="3">
    <source>
        <dbReference type="Proteomes" id="UP001557470"/>
    </source>
</evidence>
<gene>
    <name evidence="2" type="ORF">UPYG_G00125640</name>
</gene>
<feature type="compositionally biased region" description="Polar residues" evidence="1">
    <location>
        <begin position="338"/>
        <end position="360"/>
    </location>
</feature>
<dbReference type="EMBL" id="JAGEUA010000003">
    <property type="protein sequence ID" value="KAL0994675.1"/>
    <property type="molecule type" value="Genomic_DNA"/>
</dbReference>
<evidence type="ECO:0000313" key="2">
    <source>
        <dbReference type="EMBL" id="KAL0994675.1"/>
    </source>
</evidence>
<accession>A0ABD0XL78</accession>
<feature type="region of interest" description="Disordered" evidence="1">
    <location>
        <begin position="657"/>
        <end position="708"/>
    </location>
</feature>
<dbReference type="Proteomes" id="UP001557470">
    <property type="component" value="Unassembled WGS sequence"/>
</dbReference>
<dbReference type="PANTHER" id="PTHR14726:SF1">
    <property type="entry name" value="JHY PROTEIN HOMOLOG"/>
    <property type="match status" value="1"/>
</dbReference>
<evidence type="ECO:0008006" key="4">
    <source>
        <dbReference type="Google" id="ProtNLM"/>
    </source>
</evidence>
<feature type="region of interest" description="Disordered" evidence="1">
    <location>
        <begin position="456"/>
        <end position="516"/>
    </location>
</feature>
<proteinExistence type="predicted"/>
<evidence type="ECO:0000256" key="1">
    <source>
        <dbReference type="SAM" id="MobiDB-lite"/>
    </source>
</evidence>
<feature type="compositionally biased region" description="Polar residues" evidence="1">
    <location>
        <begin position="464"/>
        <end position="476"/>
    </location>
</feature>
<organism evidence="2 3">
    <name type="scientific">Umbra pygmaea</name>
    <name type="common">Eastern mudminnow</name>
    <dbReference type="NCBI Taxonomy" id="75934"/>
    <lineage>
        <taxon>Eukaryota</taxon>
        <taxon>Metazoa</taxon>
        <taxon>Chordata</taxon>
        <taxon>Craniata</taxon>
        <taxon>Vertebrata</taxon>
        <taxon>Euteleostomi</taxon>
        <taxon>Actinopterygii</taxon>
        <taxon>Neopterygii</taxon>
        <taxon>Teleostei</taxon>
        <taxon>Protacanthopterygii</taxon>
        <taxon>Esociformes</taxon>
        <taxon>Umbridae</taxon>
        <taxon>Umbra</taxon>
    </lineage>
</organism>
<reference evidence="2 3" key="1">
    <citation type="submission" date="2024-06" db="EMBL/GenBank/DDBJ databases">
        <authorList>
            <person name="Pan Q."/>
            <person name="Wen M."/>
            <person name="Jouanno E."/>
            <person name="Zahm M."/>
            <person name="Klopp C."/>
            <person name="Cabau C."/>
            <person name="Louis A."/>
            <person name="Berthelot C."/>
            <person name="Parey E."/>
            <person name="Roest Crollius H."/>
            <person name="Montfort J."/>
            <person name="Robinson-Rechavi M."/>
            <person name="Bouchez O."/>
            <person name="Lampietro C."/>
            <person name="Lopez Roques C."/>
            <person name="Donnadieu C."/>
            <person name="Postlethwait J."/>
            <person name="Bobe J."/>
            <person name="Verreycken H."/>
            <person name="Guiguen Y."/>
        </authorList>
    </citation>
    <scope>NUCLEOTIDE SEQUENCE [LARGE SCALE GENOMIC DNA]</scope>
    <source>
        <strain evidence="2">Up_M1</strain>
        <tissue evidence="2">Testis</tissue>
    </source>
</reference>
<feature type="compositionally biased region" description="Polar residues" evidence="1">
    <location>
        <begin position="297"/>
        <end position="313"/>
    </location>
</feature>
<dbReference type="InterPro" id="IPR027968">
    <property type="entry name" value="JHY"/>
</dbReference>